<feature type="binding site" evidence="5">
    <location>
        <position position="30"/>
    </location>
    <ligand>
        <name>Mg(2+)</name>
        <dbReference type="ChEBI" id="CHEBI:18420"/>
    </ligand>
</feature>
<feature type="binding site" evidence="5">
    <location>
        <position position="28"/>
    </location>
    <ligand>
        <name>Mg(2+)</name>
        <dbReference type="ChEBI" id="CHEBI:18420"/>
    </ligand>
</feature>
<comment type="function">
    <text evidence="5">Catalyzes the dephosphorylation of 2-phosphoglycolate.</text>
</comment>
<evidence type="ECO:0000256" key="4">
    <source>
        <dbReference type="ARBA" id="ARBA00023277"/>
    </source>
</evidence>
<dbReference type="AlphaFoldDB" id="A0A1H8CYC2"/>
<evidence type="ECO:0000313" key="9">
    <source>
        <dbReference type="Proteomes" id="UP000198775"/>
    </source>
</evidence>
<feature type="binding site" evidence="5">
    <location>
        <position position="194"/>
    </location>
    <ligand>
        <name>Mg(2+)</name>
        <dbReference type="ChEBI" id="CHEBI:18420"/>
    </ligand>
</feature>
<protein>
    <recommendedName>
        <fullName evidence="5 6">Phosphoglycolate phosphatase</fullName>
        <shortName evidence="5">PGP</shortName>
        <shortName evidence="5">PGPase</shortName>
        <ecNumber evidence="5 6">3.1.3.18</ecNumber>
    </recommendedName>
</protein>
<comment type="cofactor">
    <cofactor evidence="5">
        <name>Mg(2+)</name>
        <dbReference type="ChEBI" id="CHEBI:18420"/>
    </cofactor>
</comment>
<sequence length="244" mass="25756">MRATTTYHATDERDDSGGGAVTPPLAVDIDGTLTGPSRAIDPRVMEVLRGWDDHVVVATGKAFPYPVALCEFLAIPITVIAENGGVVAVAGEEIVFTGDPDSAWAVAEAYEAAGFGLGWDEPDFVNRWRETEIAVALDQPLDPLERIAADHGLEVVDTGFAYHVKTPDVDKGKGLAAVADTLDRDPTEFVAVGDSENDVATFETAGRSFAVANADDSALAAADEVTDASYADGFLEAVERIETE</sequence>
<evidence type="ECO:0000256" key="7">
    <source>
        <dbReference type="SAM" id="MobiDB-lite"/>
    </source>
</evidence>
<dbReference type="NCBIfam" id="TIGR01482">
    <property type="entry name" value="SPP-subfamily"/>
    <property type="match status" value="1"/>
</dbReference>
<name>A0A1H8CYC2_9EURY</name>
<evidence type="ECO:0000256" key="6">
    <source>
        <dbReference type="NCBIfam" id="TIGR01487"/>
    </source>
</evidence>
<dbReference type="EC" id="3.1.3.18" evidence="5 6"/>
<dbReference type="InterPro" id="IPR006379">
    <property type="entry name" value="HAD-SF_hydro_IIB"/>
</dbReference>
<dbReference type="PANTHER" id="PTHR10000:SF8">
    <property type="entry name" value="HAD SUPERFAMILY HYDROLASE-LIKE, TYPE 3"/>
    <property type="match status" value="1"/>
</dbReference>
<feature type="binding site" evidence="5">
    <location>
        <position position="171"/>
    </location>
    <ligand>
        <name>substrate</name>
    </ligand>
</feature>
<dbReference type="GO" id="GO:0000287">
    <property type="term" value="F:magnesium ion binding"/>
    <property type="evidence" value="ECO:0007669"/>
    <property type="project" value="InterPro"/>
</dbReference>
<dbReference type="GO" id="GO:0005829">
    <property type="term" value="C:cytosol"/>
    <property type="evidence" value="ECO:0007669"/>
    <property type="project" value="TreeGrafter"/>
</dbReference>
<dbReference type="GO" id="GO:0008967">
    <property type="term" value="F:phosphoglycolate phosphatase activity"/>
    <property type="evidence" value="ECO:0007669"/>
    <property type="project" value="UniProtKB-UniRule"/>
</dbReference>
<proteinExistence type="inferred from homology"/>
<dbReference type="Gene3D" id="3.40.50.1000">
    <property type="entry name" value="HAD superfamily/HAD-like"/>
    <property type="match status" value="1"/>
</dbReference>
<dbReference type="OrthoDB" id="120822at2157"/>
<gene>
    <name evidence="8" type="ORF">SAMN05216388_1001119</name>
</gene>
<dbReference type="EMBL" id="FOCX01000001">
    <property type="protein sequence ID" value="SEM99970.1"/>
    <property type="molecule type" value="Genomic_DNA"/>
</dbReference>
<organism evidence="8 9">
    <name type="scientific">Halorientalis persicus</name>
    <dbReference type="NCBI Taxonomy" id="1367881"/>
    <lineage>
        <taxon>Archaea</taxon>
        <taxon>Methanobacteriati</taxon>
        <taxon>Methanobacteriota</taxon>
        <taxon>Stenosarchaea group</taxon>
        <taxon>Halobacteria</taxon>
        <taxon>Halobacteriales</taxon>
        <taxon>Haloarculaceae</taxon>
        <taxon>Halorientalis</taxon>
    </lineage>
</organism>
<dbReference type="Pfam" id="PF08282">
    <property type="entry name" value="Hydrolase_3"/>
    <property type="match status" value="2"/>
</dbReference>
<feature type="binding site" evidence="5">
    <location>
        <position position="198"/>
    </location>
    <ligand>
        <name>Mg(2+)</name>
        <dbReference type="ChEBI" id="CHEBI:18420"/>
    </ligand>
</feature>
<keyword evidence="1 5" id="KW-0479">Metal-binding</keyword>
<dbReference type="NCBIfam" id="TIGR01487">
    <property type="entry name" value="Pglycolate_arch"/>
    <property type="match status" value="1"/>
</dbReference>
<evidence type="ECO:0000256" key="5">
    <source>
        <dbReference type="HAMAP-Rule" id="MF_01419"/>
    </source>
</evidence>
<feature type="region of interest" description="Disordered" evidence="7">
    <location>
        <begin position="1"/>
        <end position="23"/>
    </location>
</feature>
<keyword evidence="2 5" id="KW-0378">Hydrolase</keyword>
<evidence type="ECO:0000313" key="8">
    <source>
        <dbReference type="EMBL" id="SEM99970.1"/>
    </source>
</evidence>
<evidence type="ECO:0000256" key="1">
    <source>
        <dbReference type="ARBA" id="ARBA00022723"/>
    </source>
</evidence>
<evidence type="ECO:0000256" key="2">
    <source>
        <dbReference type="ARBA" id="ARBA00022801"/>
    </source>
</evidence>
<dbReference type="RefSeq" id="WP_092656549.1">
    <property type="nucleotide sequence ID" value="NZ_FOCX01000001.1"/>
</dbReference>
<dbReference type="InterPro" id="IPR023214">
    <property type="entry name" value="HAD_sf"/>
</dbReference>
<keyword evidence="3 5" id="KW-0460">Magnesium</keyword>
<dbReference type="HAMAP" id="MF_01419">
    <property type="entry name" value="GPH_hydrolase_arch"/>
    <property type="match status" value="1"/>
</dbReference>
<dbReference type="NCBIfam" id="TIGR01484">
    <property type="entry name" value="HAD-SF-IIB"/>
    <property type="match status" value="1"/>
</dbReference>
<dbReference type="InterPro" id="IPR006382">
    <property type="entry name" value="PGPase"/>
</dbReference>
<feature type="active site" description="Nucleophile" evidence="5">
    <location>
        <position position="28"/>
    </location>
</feature>
<keyword evidence="9" id="KW-1185">Reference proteome</keyword>
<reference evidence="9" key="1">
    <citation type="submission" date="2016-10" db="EMBL/GenBank/DDBJ databases">
        <authorList>
            <person name="Varghese N."/>
            <person name="Submissions S."/>
        </authorList>
    </citation>
    <scope>NUCLEOTIDE SEQUENCE [LARGE SCALE GENOMIC DNA]</scope>
    <source>
        <strain evidence="9">IBRC-M 10043</strain>
    </source>
</reference>
<keyword evidence="4 5" id="KW-0119">Carbohydrate metabolism</keyword>
<accession>A0A1H8CYC2</accession>
<comment type="similarity">
    <text evidence="5">Belongs to the archaeal SPP-like hydrolase family.</text>
</comment>
<dbReference type="CDD" id="cd01427">
    <property type="entry name" value="HAD_like"/>
    <property type="match status" value="1"/>
</dbReference>
<dbReference type="Proteomes" id="UP000198775">
    <property type="component" value="Unassembled WGS sequence"/>
</dbReference>
<dbReference type="Gene3D" id="3.90.1070.10">
    <property type="match status" value="1"/>
</dbReference>
<evidence type="ECO:0000256" key="3">
    <source>
        <dbReference type="ARBA" id="ARBA00022842"/>
    </source>
</evidence>
<dbReference type="PANTHER" id="PTHR10000">
    <property type="entry name" value="PHOSPHOSERINE PHOSPHATASE"/>
    <property type="match status" value="1"/>
</dbReference>
<dbReference type="InterPro" id="IPR036412">
    <property type="entry name" value="HAD-like_sf"/>
</dbReference>
<comment type="catalytic activity">
    <reaction evidence="5">
        <text>2-phosphoglycolate + H2O = glycolate + phosphate</text>
        <dbReference type="Rhea" id="RHEA:14369"/>
        <dbReference type="ChEBI" id="CHEBI:15377"/>
        <dbReference type="ChEBI" id="CHEBI:29805"/>
        <dbReference type="ChEBI" id="CHEBI:43474"/>
        <dbReference type="ChEBI" id="CHEBI:58033"/>
        <dbReference type="EC" id="3.1.3.18"/>
    </reaction>
</comment>
<dbReference type="SUPFAM" id="SSF56784">
    <property type="entry name" value="HAD-like"/>
    <property type="match status" value="1"/>
</dbReference>